<sequence>MGFDSYIHVSNALISMYCKCGDVKEALYMFKNMHIKDPVTWNSMIAGYAQHGLALEAIDLFEEMTKQKKPETETITYLGVLSSCRHACFVQQGLFYFNSMAEYGLEPELDHYSCIVDLLGRAGDLEKARDFIRKLPNSPNGVIWGSLLSSCRVHENVWIRIEASNV</sequence>
<dbReference type="Proteomes" id="UP000585474">
    <property type="component" value="Unassembled WGS sequence"/>
</dbReference>
<evidence type="ECO:0000313" key="3">
    <source>
        <dbReference type="EMBL" id="GFZ16084.1"/>
    </source>
</evidence>
<gene>
    <name evidence="3" type="ORF">Acr_25g0004930</name>
</gene>
<dbReference type="GO" id="GO:0003723">
    <property type="term" value="F:RNA binding"/>
    <property type="evidence" value="ECO:0007669"/>
    <property type="project" value="InterPro"/>
</dbReference>
<dbReference type="InterPro" id="IPR002885">
    <property type="entry name" value="PPR_rpt"/>
</dbReference>
<dbReference type="PROSITE" id="PS51375">
    <property type="entry name" value="PPR"/>
    <property type="match status" value="1"/>
</dbReference>
<dbReference type="PANTHER" id="PTHR47926">
    <property type="entry name" value="PENTATRICOPEPTIDE REPEAT-CONTAINING PROTEIN"/>
    <property type="match status" value="1"/>
</dbReference>
<comment type="caution">
    <text evidence="3">The sequence shown here is derived from an EMBL/GenBank/DDBJ whole genome shotgun (WGS) entry which is preliminary data.</text>
</comment>
<dbReference type="OrthoDB" id="185373at2759"/>
<dbReference type="Pfam" id="PF01535">
    <property type="entry name" value="PPR"/>
    <property type="match status" value="3"/>
</dbReference>
<evidence type="ECO:0000256" key="2">
    <source>
        <dbReference type="PROSITE-ProRule" id="PRU00708"/>
    </source>
</evidence>
<dbReference type="EMBL" id="BJWL01000025">
    <property type="protein sequence ID" value="GFZ16084.1"/>
    <property type="molecule type" value="Genomic_DNA"/>
</dbReference>
<proteinExistence type="predicted"/>
<keyword evidence="1" id="KW-0677">Repeat</keyword>
<accession>A0A7J0GZY1</accession>
<dbReference type="InterPro" id="IPR011990">
    <property type="entry name" value="TPR-like_helical_dom_sf"/>
</dbReference>
<dbReference type="FunFam" id="1.25.40.10:FF:000158">
    <property type="entry name" value="pentatricopeptide repeat-containing protein At2g33680"/>
    <property type="match status" value="1"/>
</dbReference>
<dbReference type="Gene3D" id="1.25.40.10">
    <property type="entry name" value="Tetratricopeptide repeat domain"/>
    <property type="match status" value="1"/>
</dbReference>
<name>A0A7J0GZY1_9ERIC</name>
<dbReference type="AlphaFoldDB" id="A0A7J0GZY1"/>
<dbReference type="GO" id="GO:0009451">
    <property type="term" value="P:RNA modification"/>
    <property type="evidence" value="ECO:0007669"/>
    <property type="project" value="InterPro"/>
</dbReference>
<evidence type="ECO:0000313" key="4">
    <source>
        <dbReference type="Proteomes" id="UP000585474"/>
    </source>
</evidence>
<feature type="repeat" description="PPR" evidence="2">
    <location>
        <begin position="37"/>
        <end position="71"/>
    </location>
</feature>
<dbReference type="NCBIfam" id="TIGR00756">
    <property type="entry name" value="PPR"/>
    <property type="match status" value="2"/>
</dbReference>
<dbReference type="PANTHER" id="PTHR47926:SF438">
    <property type="entry name" value="PENTATRICOPEPTIDE REPEAT-CONTAINING PROTEIN"/>
    <property type="match status" value="1"/>
</dbReference>
<evidence type="ECO:0000256" key="1">
    <source>
        <dbReference type="ARBA" id="ARBA00022737"/>
    </source>
</evidence>
<keyword evidence="4" id="KW-1185">Reference proteome</keyword>
<dbReference type="InterPro" id="IPR046960">
    <property type="entry name" value="PPR_At4g14850-like_plant"/>
</dbReference>
<protein>
    <submittedName>
        <fullName evidence="3">Tetratricopeptide repeat (TPR)-like superfamily protein</fullName>
    </submittedName>
</protein>
<dbReference type="GO" id="GO:0099402">
    <property type="term" value="P:plant organ development"/>
    <property type="evidence" value="ECO:0007669"/>
    <property type="project" value="UniProtKB-ARBA"/>
</dbReference>
<reference evidence="3 4" key="1">
    <citation type="submission" date="2019-07" db="EMBL/GenBank/DDBJ databases">
        <title>De Novo Assembly of kiwifruit Actinidia rufa.</title>
        <authorList>
            <person name="Sugita-Konishi S."/>
            <person name="Sato K."/>
            <person name="Mori E."/>
            <person name="Abe Y."/>
            <person name="Kisaki G."/>
            <person name="Hamano K."/>
            <person name="Suezawa K."/>
            <person name="Otani M."/>
            <person name="Fukuda T."/>
            <person name="Manabe T."/>
            <person name="Gomi K."/>
            <person name="Tabuchi M."/>
            <person name="Akimitsu K."/>
            <person name="Kataoka I."/>
        </authorList>
    </citation>
    <scope>NUCLEOTIDE SEQUENCE [LARGE SCALE GENOMIC DNA]</scope>
    <source>
        <strain evidence="4">cv. Fuchu</strain>
    </source>
</reference>
<organism evidence="3 4">
    <name type="scientific">Actinidia rufa</name>
    <dbReference type="NCBI Taxonomy" id="165716"/>
    <lineage>
        <taxon>Eukaryota</taxon>
        <taxon>Viridiplantae</taxon>
        <taxon>Streptophyta</taxon>
        <taxon>Embryophyta</taxon>
        <taxon>Tracheophyta</taxon>
        <taxon>Spermatophyta</taxon>
        <taxon>Magnoliopsida</taxon>
        <taxon>eudicotyledons</taxon>
        <taxon>Gunneridae</taxon>
        <taxon>Pentapetalae</taxon>
        <taxon>asterids</taxon>
        <taxon>Ericales</taxon>
        <taxon>Actinidiaceae</taxon>
        <taxon>Actinidia</taxon>
    </lineage>
</organism>